<gene>
    <name evidence="2" type="ORF">C1H46_004225</name>
</gene>
<evidence type="ECO:0000256" key="1">
    <source>
        <dbReference type="SAM" id="MobiDB-lite"/>
    </source>
</evidence>
<dbReference type="EMBL" id="VIEB01000046">
    <property type="protein sequence ID" value="TQE10169.1"/>
    <property type="molecule type" value="Genomic_DNA"/>
</dbReference>
<dbReference type="Proteomes" id="UP000315295">
    <property type="component" value="Unassembled WGS sequence"/>
</dbReference>
<evidence type="ECO:0000313" key="3">
    <source>
        <dbReference type="Proteomes" id="UP000315295"/>
    </source>
</evidence>
<comment type="caution">
    <text evidence="2">The sequence shown here is derived from an EMBL/GenBank/DDBJ whole genome shotgun (WGS) entry which is preliminary data.</text>
</comment>
<feature type="compositionally biased region" description="Basic and acidic residues" evidence="1">
    <location>
        <begin position="43"/>
        <end position="55"/>
    </location>
</feature>
<dbReference type="AlphaFoldDB" id="A0A540NGM6"/>
<reference evidence="2 3" key="1">
    <citation type="journal article" date="2019" name="G3 (Bethesda)">
        <title>Sequencing of a Wild Apple (Malus baccata) Genome Unravels the Differences Between Cultivated and Wild Apple Species Regarding Disease Resistance and Cold Tolerance.</title>
        <authorList>
            <person name="Chen X."/>
        </authorList>
    </citation>
    <scope>NUCLEOTIDE SEQUENCE [LARGE SCALE GENOMIC DNA]</scope>
    <source>
        <strain evidence="3">cv. Shandingzi</strain>
        <tissue evidence="2">Leaves</tissue>
    </source>
</reference>
<proteinExistence type="predicted"/>
<protein>
    <submittedName>
        <fullName evidence="2">Uncharacterized protein</fullName>
    </submittedName>
</protein>
<name>A0A540NGM6_MALBA</name>
<organism evidence="2 3">
    <name type="scientific">Malus baccata</name>
    <name type="common">Siberian crab apple</name>
    <name type="synonym">Pyrus baccata</name>
    <dbReference type="NCBI Taxonomy" id="106549"/>
    <lineage>
        <taxon>Eukaryota</taxon>
        <taxon>Viridiplantae</taxon>
        <taxon>Streptophyta</taxon>
        <taxon>Embryophyta</taxon>
        <taxon>Tracheophyta</taxon>
        <taxon>Spermatophyta</taxon>
        <taxon>Magnoliopsida</taxon>
        <taxon>eudicotyledons</taxon>
        <taxon>Gunneridae</taxon>
        <taxon>Pentapetalae</taxon>
        <taxon>rosids</taxon>
        <taxon>fabids</taxon>
        <taxon>Rosales</taxon>
        <taxon>Rosaceae</taxon>
        <taxon>Amygdaloideae</taxon>
        <taxon>Maleae</taxon>
        <taxon>Malus</taxon>
    </lineage>
</organism>
<keyword evidence="3" id="KW-1185">Reference proteome</keyword>
<sequence>MGSPVTDDDGYEEGGSPKSICTWGLHQLKWLILRLAGMVGPARDGKSWKGGKQGDKTSSSRTLDSDTDGGAASPS</sequence>
<evidence type="ECO:0000313" key="2">
    <source>
        <dbReference type="EMBL" id="TQE10169.1"/>
    </source>
</evidence>
<accession>A0A540NGM6</accession>
<feature type="region of interest" description="Disordered" evidence="1">
    <location>
        <begin position="42"/>
        <end position="75"/>
    </location>
</feature>